<dbReference type="EMBL" id="HBUF01545857">
    <property type="protein sequence ID" value="CAG6756901.1"/>
    <property type="molecule type" value="Transcribed_RNA"/>
</dbReference>
<dbReference type="EMBL" id="HBUF01383623">
    <property type="protein sequence ID" value="CAG6731242.1"/>
    <property type="molecule type" value="Transcribed_RNA"/>
</dbReference>
<dbReference type="EMBL" id="HBUF01545855">
    <property type="protein sequence ID" value="CAG6756899.1"/>
    <property type="molecule type" value="Transcribed_RNA"/>
</dbReference>
<dbReference type="EMBL" id="HBUF01262312">
    <property type="protein sequence ID" value="CAG6683248.1"/>
    <property type="molecule type" value="Transcribed_RNA"/>
</dbReference>
<proteinExistence type="predicted"/>
<evidence type="ECO:0000313" key="1">
    <source>
        <dbReference type="EMBL" id="CAG6756899.1"/>
    </source>
</evidence>
<accession>A0A8D9ELD8</accession>
<dbReference type="EMBL" id="HBUF01262313">
    <property type="protein sequence ID" value="CAG6683249.1"/>
    <property type="molecule type" value="Transcribed_RNA"/>
</dbReference>
<dbReference type="EMBL" id="HBUF01383622">
    <property type="protein sequence ID" value="CAG6731241.1"/>
    <property type="molecule type" value="Transcribed_RNA"/>
</dbReference>
<dbReference type="EMBL" id="HBUF01545856">
    <property type="protein sequence ID" value="CAG6756900.1"/>
    <property type="molecule type" value="Transcribed_RNA"/>
</dbReference>
<organism evidence="1">
    <name type="scientific">Cacopsylla melanoneura</name>
    <dbReference type="NCBI Taxonomy" id="428564"/>
    <lineage>
        <taxon>Eukaryota</taxon>
        <taxon>Metazoa</taxon>
        <taxon>Ecdysozoa</taxon>
        <taxon>Arthropoda</taxon>
        <taxon>Hexapoda</taxon>
        <taxon>Insecta</taxon>
        <taxon>Pterygota</taxon>
        <taxon>Neoptera</taxon>
        <taxon>Paraneoptera</taxon>
        <taxon>Hemiptera</taxon>
        <taxon>Sternorrhyncha</taxon>
        <taxon>Psylloidea</taxon>
        <taxon>Psyllidae</taxon>
        <taxon>Psyllinae</taxon>
        <taxon>Cacopsylla</taxon>
    </lineage>
</organism>
<protein>
    <submittedName>
        <fullName evidence="1">Uncharacterized protein</fullName>
    </submittedName>
</protein>
<name>A0A8D9ELD8_9HEMI</name>
<sequence length="114" mass="13239">MLYLERQHHKLDSFRVFRVSWKHEVSIFILVFIIFELIQCCIPKLLSENLSINHGEECQDGSNPDMRPEVVARPEQRLPNTPTTVLRVHTNTHVLQMLVGAQLRNDILGLNLVK</sequence>
<dbReference type="AlphaFoldDB" id="A0A8D9ELD8"/>
<reference evidence="1" key="1">
    <citation type="submission" date="2021-05" db="EMBL/GenBank/DDBJ databases">
        <authorList>
            <person name="Alioto T."/>
            <person name="Alioto T."/>
            <person name="Gomez Garrido J."/>
        </authorList>
    </citation>
    <scope>NUCLEOTIDE SEQUENCE</scope>
</reference>
<dbReference type="EMBL" id="HBUF01383624">
    <property type="protein sequence ID" value="CAG6731243.1"/>
    <property type="molecule type" value="Transcribed_RNA"/>
</dbReference>